<dbReference type="NCBIfam" id="TIGR00916">
    <property type="entry name" value="2A0604s01"/>
    <property type="match status" value="1"/>
</dbReference>
<feature type="transmembrane region" description="Helical" evidence="9">
    <location>
        <begin position="127"/>
        <end position="145"/>
    </location>
</feature>
<evidence type="ECO:0000256" key="8">
    <source>
        <dbReference type="ARBA" id="ARBA00023136"/>
    </source>
</evidence>
<dbReference type="GO" id="GO:0005886">
    <property type="term" value="C:plasma membrane"/>
    <property type="evidence" value="ECO:0007669"/>
    <property type="project" value="UniProtKB-SubCell"/>
</dbReference>
<keyword evidence="3 9" id="KW-1003">Cell membrane</keyword>
<dbReference type="InterPro" id="IPR022646">
    <property type="entry name" value="SecD/SecF_CS"/>
</dbReference>
<keyword evidence="12" id="KW-1185">Reference proteome</keyword>
<keyword evidence="6 9" id="KW-1133">Transmembrane helix</keyword>
<feature type="transmembrane region" description="Helical" evidence="9">
    <location>
        <begin position="177"/>
        <end position="194"/>
    </location>
</feature>
<dbReference type="SUPFAM" id="SSF82866">
    <property type="entry name" value="Multidrug efflux transporter AcrB transmembrane domain"/>
    <property type="match status" value="1"/>
</dbReference>
<name>A0A1M5RJI8_9GAMM</name>
<evidence type="ECO:0000256" key="2">
    <source>
        <dbReference type="ARBA" id="ARBA00022448"/>
    </source>
</evidence>
<comment type="caution">
    <text evidence="9">Lacks conserved residue(s) required for the propagation of feature annotation.</text>
</comment>
<dbReference type="Pfam" id="PF07549">
    <property type="entry name" value="Sec_GG"/>
    <property type="match status" value="1"/>
</dbReference>
<evidence type="ECO:0000256" key="7">
    <source>
        <dbReference type="ARBA" id="ARBA00023010"/>
    </source>
</evidence>
<accession>A0A1M5RJI8</accession>
<dbReference type="NCBIfam" id="TIGR00966">
    <property type="entry name" value="transloc_SecF"/>
    <property type="match status" value="1"/>
</dbReference>
<comment type="subcellular location">
    <subcellularLocation>
        <location evidence="1 9">Cell membrane</location>
        <topology evidence="1 9">Multi-pass membrane protein</topology>
    </subcellularLocation>
</comment>
<dbReference type="GO" id="GO:0015450">
    <property type="term" value="F:protein-transporting ATPase activity"/>
    <property type="evidence" value="ECO:0007669"/>
    <property type="project" value="InterPro"/>
</dbReference>
<dbReference type="PRINTS" id="PR01755">
    <property type="entry name" value="SECFTRNLCASE"/>
</dbReference>
<comment type="function">
    <text evidence="9">Part of the Sec protein translocase complex. Interacts with the SecYEG preprotein conducting channel. SecDF uses the proton motive force (PMF) to complete protein translocation after the ATP-dependent function of SecA.</text>
</comment>
<dbReference type="AlphaFoldDB" id="A0A1M5RJI8"/>
<evidence type="ECO:0000256" key="4">
    <source>
        <dbReference type="ARBA" id="ARBA00022692"/>
    </source>
</evidence>
<gene>
    <name evidence="9" type="primary">secF</name>
    <name evidence="11" type="ORF">SAMN02745129_1652</name>
</gene>
<evidence type="ECO:0000313" key="12">
    <source>
        <dbReference type="Proteomes" id="UP000184268"/>
    </source>
</evidence>
<feature type="domain" description="Protein export membrane protein SecD/SecF C-terminal" evidence="10">
    <location>
        <begin position="98"/>
        <end position="281"/>
    </location>
</feature>
<dbReference type="GO" id="GO:0065002">
    <property type="term" value="P:intracellular protein transmembrane transport"/>
    <property type="evidence" value="ECO:0007669"/>
    <property type="project" value="UniProtKB-UniRule"/>
</dbReference>
<evidence type="ECO:0000256" key="1">
    <source>
        <dbReference type="ARBA" id="ARBA00004651"/>
    </source>
</evidence>
<sequence length="297" mass="31625">MNINIKQLAFWRYLASAFSGLTLVAALLALTLNGLNWGMDFTGGVVTEVEIAPSHSSQELTQRLNAGLEQEVGVVQAGQPGRWSIRHGEAQPGALTVMEVLKQVDPEVTLLNSSTVGSQVGQEMAEMGGLAVLAALICILLYLSVRFEWRLACGALLALFYDVLVVLGLFAATGLEFNLTILAAVMAVVGYSLNDSIVIADRIRELLVARPNEALAKINDDAVAQTFARTLVTTGTTLTTVGALWLFGGASLTGFALALFVGILSGTWSSISIGTVLPQWLGLKPEHYQTQPIPETP</sequence>
<dbReference type="InterPro" id="IPR055344">
    <property type="entry name" value="SecD_SecF_C_bact"/>
</dbReference>
<dbReference type="InterPro" id="IPR022645">
    <property type="entry name" value="SecD/SecF_bac"/>
</dbReference>
<evidence type="ECO:0000313" key="11">
    <source>
        <dbReference type="EMBL" id="SHH26542.1"/>
    </source>
</evidence>
<evidence type="ECO:0000256" key="6">
    <source>
        <dbReference type="ARBA" id="ARBA00022989"/>
    </source>
</evidence>
<dbReference type="GO" id="GO:0043952">
    <property type="term" value="P:protein transport by the Sec complex"/>
    <property type="evidence" value="ECO:0007669"/>
    <property type="project" value="UniProtKB-UniRule"/>
</dbReference>
<feature type="transmembrane region" description="Helical" evidence="9">
    <location>
        <begin position="12"/>
        <end position="32"/>
    </location>
</feature>
<organism evidence="11 12">
    <name type="scientific">Ferrimonas marina</name>
    <dbReference type="NCBI Taxonomy" id="299255"/>
    <lineage>
        <taxon>Bacteria</taxon>
        <taxon>Pseudomonadati</taxon>
        <taxon>Pseudomonadota</taxon>
        <taxon>Gammaproteobacteria</taxon>
        <taxon>Alteromonadales</taxon>
        <taxon>Ferrimonadaceae</taxon>
        <taxon>Ferrimonas</taxon>
    </lineage>
</organism>
<keyword evidence="5 9" id="KW-0653">Protein transport</keyword>
<feature type="transmembrane region" description="Helical" evidence="9">
    <location>
        <begin position="152"/>
        <end position="171"/>
    </location>
</feature>
<dbReference type="HAMAP" id="MF_01464_B">
    <property type="entry name" value="SecF_B"/>
    <property type="match status" value="1"/>
</dbReference>
<dbReference type="Gene3D" id="1.20.1640.10">
    <property type="entry name" value="Multidrug efflux transporter AcrB transmembrane domain"/>
    <property type="match status" value="1"/>
</dbReference>
<evidence type="ECO:0000256" key="5">
    <source>
        <dbReference type="ARBA" id="ARBA00022927"/>
    </source>
</evidence>
<dbReference type="PANTHER" id="PTHR30081:SF8">
    <property type="entry name" value="PROTEIN TRANSLOCASE SUBUNIT SECF"/>
    <property type="match status" value="1"/>
</dbReference>
<dbReference type="RefSeq" id="WP_067657269.1">
    <property type="nucleotide sequence ID" value="NZ_FQXG01000002.1"/>
</dbReference>
<protein>
    <recommendedName>
        <fullName evidence="9">Protein-export membrane protein SecF</fullName>
    </recommendedName>
</protein>
<keyword evidence="7 9" id="KW-0811">Translocation</keyword>
<evidence type="ECO:0000259" key="10">
    <source>
        <dbReference type="Pfam" id="PF02355"/>
    </source>
</evidence>
<comment type="similarity">
    <text evidence="9">Belongs to the SecD/SecF family. SecF subfamily.</text>
</comment>
<keyword evidence="4 9" id="KW-0812">Transmembrane</keyword>
<dbReference type="EMBL" id="FQXG01000002">
    <property type="protein sequence ID" value="SHH26542.1"/>
    <property type="molecule type" value="Genomic_DNA"/>
</dbReference>
<evidence type="ECO:0000256" key="3">
    <source>
        <dbReference type="ARBA" id="ARBA00022475"/>
    </source>
</evidence>
<comment type="subunit">
    <text evidence="9">Forms a complex with SecD. Part of the essential Sec protein translocation apparatus which comprises SecA, SecYEG and auxiliary proteins SecDF-YajC and YidC.</text>
</comment>
<dbReference type="PANTHER" id="PTHR30081">
    <property type="entry name" value="PROTEIN-EXPORT MEMBRANE PROTEIN SEC"/>
    <property type="match status" value="1"/>
</dbReference>
<dbReference type="Pfam" id="PF02355">
    <property type="entry name" value="SecD_SecF_C"/>
    <property type="match status" value="1"/>
</dbReference>
<keyword evidence="8 9" id="KW-0472">Membrane</keyword>
<proteinExistence type="inferred from homology"/>
<dbReference type="InterPro" id="IPR022813">
    <property type="entry name" value="SecD/SecF_arch_bac"/>
</dbReference>
<dbReference type="STRING" id="299255.SAMN02745129_1652"/>
<dbReference type="InterPro" id="IPR005665">
    <property type="entry name" value="SecF_bac"/>
</dbReference>
<keyword evidence="2 9" id="KW-0813">Transport</keyword>
<dbReference type="GO" id="GO:0006605">
    <property type="term" value="P:protein targeting"/>
    <property type="evidence" value="ECO:0007669"/>
    <property type="project" value="UniProtKB-UniRule"/>
</dbReference>
<dbReference type="Proteomes" id="UP000184268">
    <property type="component" value="Unassembled WGS sequence"/>
</dbReference>
<dbReference type="InterPro" id="IPR048634">
    <property type="entry name" value="SecD_SecF_C"/>
</dbReference>
<evidence type="ECO:0000256" key="9">
    <source>
        <dbReference type="HAMAP-Rule" id="MF_01464"/>
    </source>
</evidence>
<reference evidence="11 12" key="1">
    <citation type="submission" date="2016-11" db="EMBL/GenBank/DDBJ databases">
        <authorList>
            <person name="Jaros S."/>
            <person name="Januszkiewicz K."/>
            <person name="Wedrychowicz H."/>
        </authorList>
    </citation>
    <scope>NUCLEOTIDE SEQUENCE [LARGE SCALE GENOMIC DNA]</scope>
    <source>
        <strain evidence="11 12">DSM 16917</strain>
    </source>
</reference>
<dbReference type="OrthoDB" id="9774769at2"/>